<dbReference type="VEuPathDB" id="TriTrypDB:C4B63_9g220"/>
<proteinExistence type="predicted"/>
<feature type="compositionally biased region" description="Basic and acidic residues" evidence="1">
    <location>
        <begin position="67"/>
        <end position="85"/>
    </location>
</feature>
<dbReference type="Pfam" id="PF00085">
    <property type="entry name" value="Thioredoxin"/>
    <property type="match status" value="1"/>
</dbReference>
<evidence type="ECO:0000313" key="4">
    <source>
        <dbReference type="Proteomes" id="UP000246078"/>
    </source>
</evidence>
<feature type="region of interest" description="Disordered" evidence="1">
    <location>
        <begin position="1"/>
        <end position="22"/>
    </location>
</feature>
<evidence type="ECO:0000259" key="2">
    <source>
        <dbReference type="Pfam" id="PF00085"/>
    </source>
</evidence>
<comment type="caution">
    <text evidence="3">The sequence shown here is derived from an EMBL/GenBank/DDBJ whole genome shotgun (WGS) entry which is preliminary data.</text>
</comment>
<dbReference type="AlphaFoldDB" id="A0A2V2WEY8"/>
<dbReference type="VEuPathDB" id="TriTrypDB:TcG_08752"/>
<name>A0A2V2WEY8_TRYCR</name>
<dbReference type="VEuPathDB" id="TriTrypDB:BCY84_02962"/>
<dbReference type="Proteomes" id="UP000246078">
    <property type="component" value="Unassembled WGS sequence"/>
</dbReference>
<dbReference type="VEuPathDB" id="TriTrypDB:C3747_136g70"/>
<dbReference type="VEuPathDB" id="TriTrypDB:TCSYLVIO_000453"/>
<feature type="domain" description="Thioredoxin" evidence="2">
    <location>
        <begin position="129"/>
        <end position="215"/>
    </location>
</feature>
<sequence length="257" mass="29580">MLGSGKSSGMVNEATNLKANQNLTSAIAEMGTKEYMRNRDMDDVVPTHRRQMEEKPRDNGVPVYDPAAEKEREKQERGAVPRDIVERDDDDDDAELLELRRRCVAQMQRQQAKEVEWRQKQHGEYREISQDEFFGIVVREKGGSDDVCVHFYHKDFETCRVVDYRLSELARTVLSVKFVKIDAEKSPFLVERLRIKTLPCCVLFHNDVAVDRIYGFDGCMTEDGTLDPVLLRDRIVRATNPGKRSEFAAYLFLTGTP</sequence>
<dbReference type="SUPFAM" id="SSF52833">
    <property type="entry name" value="Thioredoxin-like"/>
    <property type="match status" value="1"/>
</dbReference>
<dbReference type="PANTHER" id="PTHR21148">
    <property type="entry name" value="THIOREDOXIN DOMAIN-CONTAINING PROTEIN 9"/>
    <property type="match status" value="1"/>
</dbReference>
<reference evidence="3 4" key="1">
    <citation type="journal article" date="2018" name="Microb. Genom.">
        <title>Expanding an expanded genome: long-read sequencing of Trypanosoma cruzi.</title>
        <authorList>
            <person name="Berna L."/>
            <person name="Rodriguez M."/>
            <person name="Chiribao M.L."/>
            <person name="Parodi-Talice A."/>
            <person name="Pita S."/>
            <person name="Rijo G."/>
            <person name="Alvarez-Valin F."/>
            <person name="Robello C."/>
        </authorList>
    </citation>
    <scope>NUCLEOTIDE SEQUENCE [LARGE SCALE GENOMIC DNA]</scope>
    <source>
        <strain evidence="3 4">TCC</strain>
    </source>
</reference>
<dbReference type="Gene3D" id="3.40.30.10">
    <property type="entry name" value="Glutaredoxin"/>
    <property type="match status" value="1"/>
</dbReference>
<gene>
    <name evidence="3" type="ORF">C3747_136g70</name>
</gene>
<dbReference type="VEuPathDB" id="TriTrypDB:TcCLB.504741.180"/>
<dbReference type="VEuPathDB" id="TriTrypDB:TCDM_05511"/>
<dbReference type="VEuPathDB" id="TriTrypDB:ECC02_004378"/>
<dbReference type="VEuPathDB" id="TriTrypDB:Tc_MARK_6461"/>
<dbReference type="InterPro" id="IPR036249">
    <property type="entry name" value="Thioredoxin-like_sf"/>
</dbReference>
<dbReference type="VEuPathDB" id="TriTrypDB:TcCLB.511621.180"/>
<evidence type="ECO:0000313" key="3">
    <source>
        <dbReference type="EMBL" id="PWV05214.1"/>
    </source>
</evidence>
<dbReference type="VEuPathDB" id="TriTrypDB:TcCL_ESM05181"/>
<feature type="region of interest" description="Disordered" evidence="1">
    <location>
        <begin position="47"/>
        <end position="88"/>
    </location>
</feature>
<accession>A0A2V2WEY8</accession>
<evidence type="ECO:0000256" key="1">
    <source>
        <dbReference type="SAM" id="MobiDB-lite"/>
    </source>
</evidence>
<dbReference type="VEuPathDB" id="TriTrypDB:TcBrA4_0100680"/>
<dbReference type="InterPro" id="IPR013766">
    <property type="entry name" value="Thioredoxin_domain"/>
</dbReference>
<organism evidence="3 4">
    <name type="scientific">Trypanosoma cruzi</name>
    <dbReference type="NCBI Taxonomy" id="5693"/>
    <lineage>
        <taxon>Eukaryota</taxon>
        <taxon>Discoba</taxon>
        <taxon>Euglenozoa</taxon>
        <taxon>Kinetoplastea</taxon>
        <taxon>Metakinetoplastina</taxon>
        <taxon>Trypanosomatida</taxon>
        <taxon>Trypanosomatidae</taxon>
        <taxon>Trypanosoma</taxon>
        <taxon>Schizotrypanum</taxon>
    </lineage>
</organism>
<dbReference type="EMBL" id="PRFC01000136">
    <property type="protein sequence ID" value="PWV05214.1"/>
    <property type="molecule type" value="Genomic_DNA"/>
</dbReference>
<dbReference type="VEuPathDB" id="TriTrypDB:TcYC6_0076090"/>
<dbReference type="CDD" id="cd02989">
    <property type="entry name" value="Phd_like_TxnDC9"/>
    <property type="match status" value="1"/>
</dbReference>
<feature type="compositionally biased region" description="Basic and acidic residues" evidence="1">
    <location>
        <begin position="47"/>
        <end position="58"/>
    </location>
</feature>
<protein>
    <recommendedName>
        <fullName evidence="2">Thioredoxin domain-containing protein</fullName>
    </recommendedName>
</protein>